<evidence type="ECO:0000313" key="2">
    <source>
        <dbReference type="Proteomes" id="UP000242770"/>
    </source>
</evidence>
<dbReference type="AlphaFoldDB" id="A0A0F7RRV2"/>
<organism evidence="1 2">
    <name type="scientific">Sporisorium scitamineum</name>
    <dbReference type="NCBI Taxonomy" id="49012"/>
    <lineage>
        <taxon>Eukaryota</taxon>
        <taxon>Fungi</taxon>
        <taxon>Dikarya</taxon>
        <taxon>Basidiomycota</taxon>
        <taxon>Ustilaginomycotina</taxon>
        <taxon>Ustilaginomycetes</taxon>
        <taxon>Ustilaginales</taxon>
        <taxon>Ustilaginaceae</taxon>
        <taxon>Sporisorium</taxon>
    </lineage>
</organism>
<accession>A0A0F7RRV2</accession>
<reference evidence="2" key="1">
    <citation type="submission" date="2014-06" db="EMBL/GenBank/DDBJ databases">
        <authorList>
            <person name="Berkman P.J."/>
        </authorList>
    </citation>
    <scope>NUCLEOTIDE SEQUENCE [LARGE SCALE GENOMIC DNA]</scope>
</reference>
<sequence>MPVPSGFFDRSIVVGWQDQQAFAIDVFLRESAARDARQAGAGLAIEGDLE</sequence>
<keyword evidence="2" id="KW-1185">Reference proteome</keyword>
<dbReference type="EMBL" id="CCFA01000497">
    <property type="protein sequence ID" value="CDR98906.1"/>
    <property type="molecule type" value="Genomic_DNA"/>
</dbReference>
<name>A0A0F7RRV2_9BASI</name>
<protein>
    <submittedName>
        <fullName evidence="1">Uncharacterized protein</fullName>
    </submittedName>
</protein>
<dbReference type="Proteomes" id="UP000242770">
    <property type="component" value="Unassembled WGS sequence"/>
</dbReference>
<proteinExistence type="predicted"/>
<gene>
    <name evidence="1" type="primary">SSCI09560.1</name>
</gene>
<evidence type="ECO:0000313" key="1">
    <source>
        <dbReference type="EMBL" id="CDR98906.1"/>
    </source>
</evidence>